<dbReference type="InterPro" id="IPR051332">
    <property type="entry name" value="Fosfomycin_Res_Enzymes"/>
</dbReference>
<evidence type="ECO:0000256" key="6">
    <source>
        <dbReference type="ARBA" id="ARBA00022797"/>
    </source>
</evidence>
<dbReference type="PROSITE" id="PS00082">
    <property type="entry name" value="EXTRADIOL_DIOXYGENAS"/>
    <property type="match status" value="1"/>
</dbReference>
<dbReference type="PANTHER" id="PTHR36113">
    <property type="entry name" value="LYASE, PUTATIVE-RELATED-RELATED"/>
    <property type="match status" value="1"/>
</dbReference>
<keyword evidence="4" id="KW-0479">Metal-binding</keyword>
<dbReference type="PROSITE" id="PS51819">
    <property type="entry name" value="VOC"/>
    <property type="match status" value="2"/>
</dbReference>
<dbReference type="InterPro" id="IPR004360">
    <property type="entry name" value="Glyas_Fos-R_dOase_dom"/>
</dbReference>
<evidence type="ECO:0000313" key="13">
    <source>
        <dbReference type="Proteomes" id="UP000257144"/>
    </source>
</evidence>
<sequence length="332" mass="37916">MALSSPNQKEVELTELDLKLSNVAHIGHASINVTNLERSTWFFTEVLGLHVSAEEKDKVYLRAWQDWDHHTLILNKAEKSGLDHFGWRVNSEKSLYAFEKTLKESGTDYKWIEGGTERGQGDAIKFYSPAGIPVELYWEMEKYSNPLTASKLPSHPMKYTGKGAAPRRFDHVNVMVDDVAHEQEWWTNFLGIHHRYYIQNEMDVRLGSWLSKTNIAHEIALMRNSKQSGALLHHVAYFLDSPDELLRALNIMAENDIKIEWGPGKHGTSGAQFLYAFEPSGNRVELWTGGMLIFAPDWQPIEWQSGTGQFGLDMWGSTPPETYLTYGTEIKK</sequence>
<evidence type="ECO:0000256" key="9">
    <source>
        <dbReference type="ARBA" id="ARBA00023004"/>
    </source>
</evidence>
<dbReference type="PANTHER" id="PTHR36113:SF6">
    <property type="entry name" value="FOSFOMYCIN RESISTANCE PROTEIN FOSX"/>
    <property type="match status" value="1"/>
</dbReference>
<dbReference type="InterPro" id="IPR000486">
    <property type="entry name" value="Xdiol_ring_cleave_dOase_1/2"/>
</dbReference>
<feature type="domain" description="VOC" evidence="11">
    <location>
        <begin position="168"/>
        <end position="289"/>
    </location>
</feature>
<evidence type="ECO:0000256" key="1">
    <source>
        <dbReference type="ARBA" id="ARBA00001954"/>
    </source>
</evidence>
<comment type="caution">
    <text evidence="12">The sequence shown here is derived from an EMBL/GenBank/DDBJ whole genome shotgun (WGS) entry which is preliminary data.</text>
</comment>
<dbReference type="SUPFAM" id="SSF54593">
    <property type="entry name" value="Glyoxalase/Bleomycin resistance protein/Dihydroxybiphenyl dioxygenase"/>
    <property type="match status" value="1"/>
</dbReference>
<dbReference type="Proteomes" id="UP000257144">
    <property type="component" value="Unassembled WGS sequence"/>
</dbReference>
<dbReference type="InterPro" id="IPR037523">
    <property type="entry name" value="VOC_core"/>
</dbReference>
<dbReference type="InterPro" id="IPR054560">
    <property type="entry name" value="XylE-like_N"/>
</dbReference>
<gene>
    <name evidence="12" type="ORF">DRW41_04030</name>
</gene>
<comment type="similarity">
    <text evidence="2 10">Belongs to the extradiol ring-cleavage dioxygenase family.</text>
</comment>
<evidence type="ECO:0000259" key="11">
    <source>
        <dbReference type="PROSITE" id="PS51819"/>
    </source>
</evidence>
<evidence type="ECO:0000256" key="4">
    <source>
        <dbReference type="ARBA" id="ARBA00022723"/>
    </source>
</evidence>
<dbReference type="Pfam" id="PF22247">
    <property type="entry name" value="Diox-like_N"/>
    <property type="match status" value="1"/>
</dbReference>
<evidence type="ECO:0000256" key="2">
    <source>
        <dbReference type="ARBA" id="ARBA00008784"/>
    </source>
</evidence>
<evidence type="ECO:0000256" key="7">
    <source>
        <dbReference type="ARBA" id="ARBA00022964"/>
    </source>
</evidence>
<evidence type="ECO:0000256" key="8">
    <source>
        <dbReference type="ARBA" id="ARBA00023002"/>
    </source>
</evidence>
<comment type="subunit">
    <text evidence="3">Homotetramer.</text>
</comment>
<dbReference type="Gene3D" id="3.10.180.10">
    <property type="entry name" value="2,3-Dihydroxybiphenyl 1,2-Dioxygenase, domain 1"/>
    <property type="match status" value="2"/>
</dbReference>
<keyword evidence="7 10" id="KW-0223">Dioxygenase</keyword>
<evidence type="ECO:0000256" key="3">
    <source>
        <dbReference type="ARBA" id="ARBA00011881"/>
    </source>
</evidence>
<dbReference type="AlphaFoldDB" id="A0A3D8GXE2"/>
<dbReference type="OrthoDB" id="317332at2"/>
<dbReference type="GO" id="GO:0008198">
    <property type="term" value="F:ferrous iron binding"/>
    <property type="evidence" value="ECO:0007669"/>
    <property type="project" value="InterPro"/>
</dbReference>
<proteinExistence type="inferred from homology"/>
<dbReference type="InterPro" id="IPR029068">
    <property type="entry name" value="Glyas_Bleomycin-R_OHBP_Dase"/>
</dbReference>
<keyword evidence="9 10" id="KW-0408">Iron</keyword>
<keyword evidence="8 10" id="KW-0560">Oxidoreductase</keyword>
<dbReference type="RefSeq" id="WP_115450651.1">
    <property type="nucleotide sequence ID" value="NZ_QNQT01000001.1"/>
</dbReference>
<name>A0A3D8GXE2_9BACI</name>
<protein>
    <recommendedName>
        <fullName evidence="11">VOC domain-containing protein</fullName>
    </recommendedName>
</protein>
<dbReference type="Pfam" id="PF00903">
    <property type="entry name" value="Glyoxalase"/>
    <property type="match status" value="1"/>
</dbReference>
<evidence type="ECO:0000256" key="10">
    <source>
        <dbReference type="RuleBase" id="RU000683"/>
    </source>
</evidence>
<organism evidence="12 13">
    <name type="scientific">Neobacillus piezotolerans</name>
    <dbReference type="NCBI Taxonomy" id="2259171"/>
    <lineage>
        <taxon>Bacteria</taxon>
        <taxon>Bacillati</taxon>
        <taxon>Bacillota</taxon>
        <taxon>Bacilli</taxon>
        <taxon>Bacillales</taxon>
        <taxon>Bacillaceae</taxon>
        <taxon>Neobacillus</taxon>
    </lineage>
</organism>
<feature type="domain" description="VOC" evidence="11">
    <location>
        <begin position="25"/>
        <end position="139"/>
    </location>
</feature>
<reference evidence="12 13" key="1">
    <citation type="submission" date="2018-07" db="EMBL/GenBank/DDBJ databases">
        <title>Bacillus sp. YLB-04 draft genome sequence.</title>
        <authorList>
            <person name="Yu L."/>
            <person name="Tang X."/>
        </authorList>
    </citation>
    <scope>NUCLEOTIDE SEQUENCE [LARGE SCALE GENOMIC DNA]</scope>
    <source>
        <strain evidence="12 13">YLB-04</strain>
    </source>
</reference>
<dbReference type="EMBL" id="QNQT01000001">
    <property type="protein sequence ID" value="RDU38736.1"/>
    <property type="molecule type" value="Genomic_DNA"/>
</dbReference>
<comment type="cofactor">
    <cofactor evidence="1 10">
        <name>Fe(2+)</name>
        <dbReference type="ChEBI" id="CHEBI:29033"/>
    </cofactor>
</comment>
<evidence type="ECO:0000313" key="12">
    <source>
        <dbReference type="EMBL" id="RDU38736.1"/>
    </source>
</evidence>
<evidence type="ECO:0000256" key="5">
    <source>
        <dbReference type="ARBA" id="ARBA00022737"/>
    </source>
</evidence>
<accession>A0A3D8GXE2</accession>
<keyword evidence="13" id="KW-1185">Reference proteome</keyword>
<keyword evidence="6 10" id="KW-0058">Aromatic hydrocarbons catabolism</keyword>
<keyword evidence="5" id="KW-0677">Repeat</keyword>
<dbReference type="GO" id="GO:0051213">
    <property type="term" value="F:dioxygenase activity"/>
    <property type="evidence" value="ECO:0007669"/>
    <property type="project" value="UniProtKB-KW"/>
</dbReference>